<dbReference type="AlphaFoldDB" id="X1TE33"/>
<evidence type="ECO:0008006" key="2">
    <source>
        <dbReference type="Google" id="ProtNLM"/>
    </source>
</evidence>
<name>X1TE33_9ZZZZ</name>
<feature type="non-terminal residue" evidence="1">
    <location>
        <position position="1"/>
    </location>
</feature>
<gene>
    <name evidence="1" type="ORF">S12H4_16423</name>
</gene>
<evidence type="ECO:0000313" key="1">
    <source>
        <dbReference type="EMBL" id="GAI78304.1"/>
    </source>
</evidence>
<reference evidence="1" key="1">
    <citation type="journal article" date="2014" name="Front. Microbiol.">
        <title>High frequency of phylogenetically diverse reductive dehalogenase-homologous genes in deep subseafloor sedimentary metagenomes.</title>
        <authorList>
            <person name="Kawai M."/>
            <person name="Futagami T."/>
            <person name="Toyoda A."/>
            <person name="Takaki Y."/>
            <person name="Nishi S."/>
            <person name="Hori S."/>
            <person name="Arai W."/>
            <person name="Tsubouchi T."/>
            <person name="Morono Y."/>
            <person name="Uchiyama I."/>
            <person name="Ito T."/>
            <person name="Fujiyama A."/>
            <person name="Inagaki F."/>
            <person name="Takami H."/>
        </authorList>
    </citation>
    <scope>NUCLEOTIDE SEQUENCE</scope>
    <source>
        <strain evidence="1">Expedition CK06-06</strain>
    </source>
</reference>
<sequence length="376" mass="40939">EEIGRLKDDAEEAFMESWAQVIELNESGDNIVSETVDYATGAEILTITYNDGSGDVVIEMRNRDLVRVTVGGVPVECDTQYNTDFILASDGTAIWKIKRFDVNGELAEVIEIKDRYTETIAYTQPEKSAWAAKILEFMTGLPVYDDDNEFMRGFKTAIEVTDKVMGFFSEVVRLYADSFRTDLTPIQAKHVSFWMPFINMLKVANLDALLAGGFGAISAWMVGQGSKIVNCAADVLHAFLAGKGISAVEEELAAGMIISDILTGMISSATTGDAESSLYSIKAIAGAKGVDLNALLVDADALAENDIALVESEYKRHIVMITATTEGTISYLSYGKPLEVSRDEFGLIFRGYILTERDASEGEAVVSDNNLLDLSG</sequence>
<accession>X1TE33</accession>
<comment type="caution">
    <text evidence="1">The sequence shown here is derived from an EMBL/GenBank/DDBJ whole genome shotgun (WGS) entry which is preliminary data.</text>
</comment>
<protein>
    <recommendedName>
        <fullName evidence="2">Peptidase C39 domain-containing protein</fullName>
    </recommendedName>
</protein>
<dbReference type="EMBL" id="BARW01007941">
    <property type="protein sequence ID" value="GAI78304.1"/>
    <property type="molecule type" value="Genomic_DNA"/>
</dbReference>
<proteinExistence type="predicted"/>
<organism evidence="1">
    <name type="scientific">marine sediment metagenome</name>
    <dbReference type="NCBI Taxonomy" id="412755"/>
    <lineage>
        <taxon>unclassified sequences</taxon>
        <taxon>metagenomes</taxon>
        <taxon>ecological metagenomes</taxon>
    </lineage>
</organism>
<feature type="non-terminal residue" evidence="1">
    <location>
        <position position="376"/>
    </location>
</feature>